<dbReference type="PANTHER" id="PTHR42832:SF3">
    <property type="entry name" value="L-GLUTAMINE--4-(METHYLSULFANYL)-2-OXOBUTANOATE AMINOTRANSFERASE"/>
    <property type="match status" value="1"/>
</dbReference>
<reference evidence="6 7" key="1">
    <citation type="submission" date="2016-01" db="EMBL/GenBank/DDBJ databases">
        <title>Genome Sequences of Twelve Sporeforming Bacillus Species Isolated from Foods.</title>
        <authorList>
            <person name="Berendsen E.M."/>
            <person name="Wells-Bennik M.H."/>
            <person name="Krawcyk A.O."/>
            <person name="De Jong A."/>
            <person name="Holsappel S."/>
            <person name="Eijlander R.T."/>
            <person name="Kuipers O.P."/>
        </authorList>
    </citation>
    <scope>NUCLEOTIDE SEQUENCE [LARGE SCALE GENOMIC DNA]</scope>
    <source>
        <strain evidence="6 7">B4098</strain>
    </source>
</reference>
<dbReference type="InterPro" id="IPR004839">
    <property type="entry name" value="Aminotransferase_I/II_large"/>
</dbReference>
<evidence type="ECO:0000256" key="4">
    <source>
        <dbReference type="RuleBase" id="RU000481"/>
    </source>
</evidence>
<organism evidence="6 7">
    <name type="scientific">Heyndrickxia coagulans</name>
    <name type="common">Weizmannia coagulans</name>
    <dbReference type="NCBI Taxonomy" id="1398"/>
    <lineage>
        <taxon>Bacteria</taxon>
        <taxon>Bacillati</taxon>
        <taxon>Bacillota</taxon>
        <taxon>Bacilli</taxon>
        <taxon>Bacillales</taxon>
        <taxon>Bacillaceae</taxon>
        <taxon>Heyndrickxia</taxon>
    </lineage>
</organism>
<evidence type="ECO:0000313" key="6">
    <source>
        <dbReference type="EMBL" id="KYC60743.1"/>
    </source>
</evidence>
<dbReference type="InterPro" id="IPR015421">
    <property type="entry name" value="PyrdxlP-dep_Trfase_major"/>
</dbReference>
<name>A0A150JTX9_HEYCO</name>
<evidence type="ECO:0000256" key="3">
    <source>
        <dbReference type="ARBA" id="ARBA00022679"/>
    </source>
</evidence>
<dbReference type="NCBIfam" id="NF005815">
    <property type="entry name" value="PRK07681.1"/>
    <property type="match status" value="1"/>
</dbReference>
<sequence>MVDTARRMNQLPTLIFNELLAYKKKKIKEGSRMIDLSIGSPDQAPPAFVMGEMARNAADPRQYGYTISGIGAFYQAAARYYEQFGVKLDPEHEIIQLAGSQDGIIHLPLVFCNPGDIILVPDPGYTAYESGVKLAEAVPYPMPLLEENGFMPDLSKIPEEVAKKAKMMMLNFPGNPIPVLAEKKFFEEAVRFAKQYDLVVVHDFAYCELVFNGKKPVSFLSVAGAKDVGVEFNSLSKSFNLAGARIGFLAGNREVIRLFAQMKSHMDYGIFEPVQRAAAAALANGREFARRNAALYEKRRDLFVSGLSRIGWEIRPSDATMFLWAKIPEGKKSLAFTYELMDKAGVVVTPGNAFGPHGEGYVRIALVQDEERLMEAVRRIEKSGVHMPQKAGLL</sequence>
<comment type="caution">
    <text evidence="6">The sequence shown here is derived from an EMBL/GenBank/DDBJ whole genome shotgun (WGS) entry which is preliminary data.</text>
</comment>
<evidence type="ECO:0000259" key="5">
    <source>
        <dbReference type="Pfam" id="PF00155"/>
    </source>
</evidence>
<dbReference type="PROSITE" id="PS00105">
    <property type="entry name" value="AA_TRANSFER_CLASS_1"/>
    <property type="match status" value="1"/>
</dbReference>
<dbReference type="Gene3D" id="3.40.640.10">
    <property type="entry name" value="Type I PLP-dependent aspartate aminotransferase-like (Major domain)"/>
    <property type="match status" value="1"/>
</dbReference>
<gene>
    <name evidence="6" type="ORF">B4098_2987</name>
</gene>
<dbReference type="InterPro" id="IPR015422">
    <property type="entry name" value="PyrdxlP-dep_Trfase_small"/>
</dbReference>
<dbReference type="EMBL" id="LQYG01000083">
    <property type="protein sequence ID" value="KYC60743.1"/>
    <property type="molecule type" value="Genomic_DNA"/>
</dbReference>
<feature type="domain" description="Aminotransferase class I/classII large" evidence="5">
    <location>
        <begin position="32"/>
        <end position="380"/>
    </location>
</feature>
<comment type="similarity">
    <text evidence="4">Belongs to the class-I pyridoxal-phosphate-dependent aminotransferase family.</text>
</comment>
<keyword evidence="3 4" id="KW-0808">Transferase</keyword>
<dbReference type="PATRIC" id="fig|1398.26.peg.605"/>
<proteinExistence type="inferred from homology"/>
<dbReference type="RefSeq" id="WP_061566792.1">
    <property type="nucleotide sequence ID" value="NZ_LQYG01000083.1"/>
</dbReference>
<dbReference type="GO" id="GO:0030170">
    <property type="term" value="F:pyridoxal phosphate binding"/>
    <property type="evidence" value="ECO:0007669"/>
    <property type="project" value="InterPro"/>
</dbReference>
<comment type="cofactor">
    <cofactor evidence="1 4">
        <name>pyridoxal 5'-phosphate</name>
        <dbReference type="ChEBI" id="CHEBI:597326"/>
    </cofactor>
</comment>
<dbReference type="InterPro" id="IPR050881">
    <property type="entry name" value="LL-DAP_aminotransferase"/>
</dbReference>
<dbReference type="EC" id="2.6.1.-" evidence="4"/>
<accession>A0A150JTX9</accession>
<dbReference type="Pfam" id="PF00155">
    <property type="entry name" value="Aminotran_1_2"/>
    <property type="match status" value="1"/>
</dbReference>
<evidence type="ECO:0000256" key="1">
    <source>
        <dbReference type="ARBA" id="ARBA00001933"/>
    </source>
</evidence>
<dbReference type="CDD" id="cd00609">
    <property type="entry name" value="AAT_like"/>
    <property type="match status" value="1"/>
</dbReference>
<dbReference type="InterPro" id="IPR015424">
    <property type="entry name" value="PyrdxlP-dep_Trfase"/>
</dbReference>
<evidence type="ECO:0000313" key="7">
    <source>
        <dbReference type="Proteomes" id="UP000075288"/>
    </source>
</evidence>
<dbReference type="SUPFAM" id="SSF53383">
    <property type="entry name" value="PLP-dependent transferases"/>
    <property type="match status" value="1"/>
</dbReference>
<protein>
    <recommendedName>
        <fullName evidence="4">Aminotransferase</fullName>
        <ecNumber evidence="4">2.6.1.-</ecNumber>
    </recommendedName>
</protein>
<dbReference type="GO" id="GO:0008483">
    <property type="term" value="F:transaminase activity"/>
    <property type="evidence" value="ECO:0007669"/>
    <property type="project" value="UniProtKB-KW"/>
</dbReference>
<dbReference type="InterPro" id="IPR004838">
    <property type="entry name" value="NHTrfase_class1_PyrdxlP-BS"/>
</dbReference>
<dbReference type="Gene3D" id="3.90.1150.10">
    <property type="entry name" value="Aspartate Aminotransferase, domain 1"/>
    <property type="match status" value="1"/>
</dbReference>
<evidence type="ECO:0000256" key="2">
    <source>
        <dbReference type="ARBA" id="ARBA00022576"/>
    </source>
</evidence>
<dbReference type="PANTHER" id="PTHR42832">
    <property type="entry name" value="AMINO ACID AMINOTRANSFERASE"/>
    <property type="match status" value="1"/>
</dbReference>
<dbReference type="Proteomes" id="UP000075288">
    <property type="component" value="Unassembled WGS sequence"/>
</dbReference>
<keyword evidence="2 4" id="KW-0032">Aminotransferase</keyword>
<dbReference type="AlphaFoldDB" id="A0A150JTX9"/>